<name>A0ABZ0J2G3_9BURK</name>
<gene>
    <name evidence="2" type="ORF">P4826_19010</name>
</gene>
<dbReference type="InterPro" id="IPR005572">
    <property type="entry name" value="Anti-sigma_E_RseA_N"/>
</dbReference>
<organism evidence="2 3">
    <name type="scientific">Diaphorobacter limosus</name>
    <dbReference type="NCBI Taxonomy" id="3036128"/>
    <lineage>
        <taxon>Bacteria</taxon>
        <taxon>Pseudomonadati</taxon>
        <taxon>Pseudomonadota</taxon>
        <taxon>Betaproteobacteria</taxon>
        <taxon>Burkholderiales</taxon>
        <taxon>Comamonadaceae</taxon>
        <taxon>Diaphorobacter</taxon>
    </lineage>
</organism>
<proteinExistence type="predicted"/>
<dbReference type="Gene3D" id="1.10.10.880">
    <property type="entry name" value="Anti sigma-E protein RseA, N-terminal domain"/>
    <property type="match status" value="1"/>
</dbReference>
<dbReference type="Pfam" id="PF03872">
    <property type="entry name" value="RseA_N"/>
    <property type="match status" value="1"/>
</dbReference>
<accession>A0ABZ0J2G3</accession>
<dbReference type="InterPro" id="IPR052383">
    <property type="entry name" value="Anti-sigma-E_RseA-like"/>
</dbReference>
<dbReference type="PANTHER" id="PTHR38104">
    <property type="match status" value="1"/>
</dbReference>
<dbReference type="PANTHER" id="PTHR38104:SF1">
    <property type="entry name" value="ANTI-SIGMA-E FACTOR RSEA"/>
    <property type="match status" value="1"/>
</dbReference>
<protein>
    <submittedName>
        <fullName evidence="2">Sigma-E factor negative regulatory protein</fullName>
    </submittedName>
</protein>
<evidence type="ECO:0000313" key="2">
    <source>
        <dbReference type="EMBL" id="WOO32442.1"/>
    </source>
</evidence>
<dbReference type="RefSeq" id="WP_317701901.1">
    <property type="nucleotide sequence ID" value="NZ_CP136921.1"/>
</dbReference>
<dbReference type="Proteomes" id="UP001303211">
    <property type="component" value="Chromosome"/>
</dbReference>
<feature type="domain" description="Anti sigma-E protein RseA N-terminal" evidence="1">
    <location>
        <begin position="7"/>
        <end position="88"/>
    </location>
</feature>
<keyword evidence="3" id="KW-1185">Reference proteome</keyword>
<dbReference type="CDD" id="cd16328">
    <property type="entry name" value="RseA_N"/>
    <property type="match status" value="1"/>
</dbReference>
<reference evidence="2 3" key="1">
    <citation type="submission" date="2023-03" db="EMBL/GenBank/DDBJ databases">
        <title>Diaphorobacter basophil sp. nov., isolated from a sewage-treatment plant.</title>
        <authorList>
            <person name="Yang K."/>
        </authorList>
    </citation>
    <scope>NUCLEOTIDE SEQUENCE [LARGE SCALE GENOMIC DNA]</scope>
    <source>
        <strain evidence="2 3">Y-1</strain>
    </source>
</reference>
<evidence type="ECO:0000313" key="3">
    <source>
        <dbReference type="Proteomes" id="UP001303211"/>
    </source>
</evidence>
<dbReference type="EMBL" id="CP136921">
    <property type="protein sequence ID" value="WOO32442.1"/>
    <property type="molecule type" value="Genomic_DNA"/>
</dbReference>
<sequence>MNDKDITREHLSALADGELQGEEFARAVAYAGTAEGQSTWRMYHLIGDTLRSPSLAHVTHAADPALVGRLREQLAQEPRPDGVNPAAVATHAAPQGQAEAANASVFRWKLAAGFASIAAVVAVGWNGYLGQSGSAAPQAARLAVVQQPAAEDWPPPFVATAVEPREQQPPVMIRDPRLDELLAAHRQYGNTTALQMPAGFLRNATFEAPRR</sequence>
<evidence type="ECO:0000259" key="1">
    <source>
        <dbReference type="Pfam" id="PF03872"/>
    </source>
</evidence>
<dbReference type="InterPro" id="IPR036147">
    <property type="entry name" value="Anti-sigma_E_RseA_N_sf"/>
</dbReference>
<dbReference type="SUPFAM" id="SSF89069">
    <property type="entry name" value="N-terminal, cytoplasmic domain of anti-sigmaE factor RseA"/>
    <property type="match status" value="1"/>
</dbReference>